<evidence type="ECO:0000313" key="2">
    <source>
        <dbReference type="Proteomes" id="UP000232688"/>
    </source>
</evidence>
<reference evidence="1 2" key="1">
    <citation type="submission" date="2017-10" db="EMBL/GenBank/DDBJ databases">
        <title>Extensive intraspecific genome diversity in a model arbuscular mycorrhizal fungus.</title>
        <authorList>
            <person name="Chen E.C.H."/>
            <person name="Morin E."/>
            <person name="Baudet D."/>
            <person name="Noel J."/>
            <person name="Ndikumana S."/>
            <person name="Charron P."/>
            <person name="St-Onge C."/>
            <person name="Giorgi J."/>
            <person name="Grigoriev I.V."/>
            <person name="Roux C."/>
            <person name="Martin F.M."/>
            <person name="Corradi N."/>
        </authorList>
    </citation>
    <scope>NUCLEOTIDE SEQUENCE [LARGE SCALE GENOMIC DNA]</scope>
    <source>
        <strain evidence="1 2">A1</strain>
    </source>
</reference>
<sequence>MIIIDEASATVVERSAVAVPPRKARLLSPTPKATKDAPLVNGAATAATINTSPTTILLQFALDFASSVSLFTVSM</sequence>
<name>A0A2N0SDA3_9GLOM</name>
<dbReference type="VEuPathDB" id="FungiDB:RhiirA1_410396"/>
<dbReference type="EMBL" id="LLXH01000084">
    <property type="protein sequence ID" value="PKC73523.1"/>
    <property type="molecule type" value="Genomic_DNA"/>
</dbReference>
<gene>
    <name evidence="1" type="ORF">RhiirA1_410396</name>
</gene>
<evidence type="ECO:0000313" key="1">
    <source>
        <dbReference type="EMBL" id="PKC73523.1"/>
    </source>
</evidence>
<comment type="caution">
    <text evidence="1">The sequence shown here is derived from an EMBL/GenBank/DDBJ whole genome shotgun (WGS) entry which is preliminary data.</text>
</comment>
<protein>
    <submittedName>
        <fullName evidence="1">Uncharacterized protein</fullName>
    </submittedName>
</protein>
<proteinExistence type="predicted"/>
<dbReference type="Proteomes" id="UP000232688">
    <property type="component" value="Unassembled WGS sequence"/>
</dbReference>
<accession>A0A2N0SDA3</accession>
<dbReference type="AlphaFoldDB" id="A0A2N0SDA3"/>
<organism evidence="1 2">
    <name type="scientific">Rhizophagus irregularis</name>
    <dbReference type="NCBI Taxonomy" id="588596"/>
    <lineage>
        <taxon>Eukaryota</taxon>
        <taxon>Fungi</taxon>
        <taxon>Fungi incertae sedis</taxon>
        <taxon>Mucoromycota</taxon>
        <taxon>Glomeromycotina</taxon>
        <taxon>Glomeromycetes</taxon>
        <taxon>Glomerales</taxon>
        <taxon>Glomeraceae</taxon>
        <taxon>Rhizophagus</taxon>
    </lineage>
</organism>
<reference evidence="1 2" key="2">
    <citation type="submission" date="2017-10" db="EMBL/GenBank/DDBJ databases">
        <title>Genome analyses suggest a sexual origin of heterokaryosis in a supposedly ancient asexual fungus.</title>
        <authorList>
            <person name="Corradi N."/>
            <person name="Sedzielewska K."/>
            <person name="Noel J."/>
            <person name="Charron P."/>
            <person name="Farinelli L."/>
            <person name="Marton T."/>
            <person name="Kruger M."/>
            <person name="Pelin A."/>
            <person name="Brachmann A."/>
            <person name="Corradi N."/>
        </authorList>
    </citation>
    <scope>NUCLEOTIDE SEQUENCE [LARGE SCALE GENOMIC DNA]</scope>
    <source>
        <strain evidence="1 2">A1</strain>
    </source>
</reference>